<proteinExistence type="predicted"/>
<name>A0A328KUN3_9LACT</name>
<dbReference type="InterPro" id="IPR020825">
    <property type="entry name" value="Phe-tRNA_synthase-like_B3/B4"/>
</dbReference>
<dbReference type="PANTHER" id="PTHR39209:SF2">
    <property type="entry name" value="CYTOPLASMIC PROTEIN"/>
    <property type="match status" value="1"/>
</dbReference>
<dbReference type="EMBL" id="NAQV01000003">
    <property type="protein sequence ID" value="RAN65004.1"/>
    <property type="molecule type" value="Genomic_DNA"/>
</dbReference>
<evidence type="ECO:0000313" key="1">
    <source>
        <dbReference type="EMBL" id="RAN65004.1"/>
    </source>
</evidence>
<dbReference type="PANTHER" id="PTHR39209">
    <property type="match status" value="1"/>
</dbReference>
<comment type="caution">
    <text evidence="1">The sequence shown here is derived from an EMBL/GenBank/DDBJ whole genome shotgun (WGS) entry which is preliminary data.</text>
</comment>
<sequence>MSKQVIVDQSFWELFPEGAIYVIELTGIDNHKTEGDIERFEQLLNQAVEKAERFFTEETFSHNEVIAVWREAFKQFKTKKGARSSIEALLKRASKGHSFRSINPLVDIYNSVSIEYGIPCGGETVDAIDGDMHLGTAQGGEAFRPLGEDEDSPALEGEMIYYDKSGAICRCLNWREAERTMLTSETTHAILVIETVQHDQRERAEEALQTLRERCEDYFGVPAQTYQLTKDQPSAQLDT</sequence>
<dbReference type="SMART" id="SM00873">
    <property type="entry name" value="B3_4"/>
    <property type="match status" value="1"/>
</dbReference>
<dbReference type="GO" id="GO:0004826">
    <property type="term" value="F:phenylalanine-tRNA ligase activity"/>
    <property type="evidence" value="ECO:0007669"/>
    <property type="project" value="InterPro"/>
</dbReference>
<dbReference type="InterPro" id="IPR005146">
    <property type="entry name" value="B3/B4_tRNA-bd"/>
</dbReference>
<dbReference type="GO" id="GO:0003723">
    <property type="term" value="F:RNA binding"/>
    <property type="evidence" value="ECO:0007669"/>
    <property type="project" value="InterPro"/>
</dbReference>
<organism evidence="1 2">
    <name type="scientific">Dolosigranulum pigrum</name>
    <dbReference type="NCBI Taxonomy" id="29394"/>
    <lineage>
        <taxon>Bacteria</taxon>
        <taxon>Bacillati</taxon>
        <taxon>Bacillota</taxon>
        <taxon>Bacilli</taxon>
        <taxon>Lactobacillales</taxon>
        <taxon>Carnobacteriaceae</taxon>
        <taxon>Dolosigranulum</taxon>
    </lineage>
</organism>
<dbReference type="Proteomes" id="UP000249099">
    <property type="component" value="Unassembled WGS sequence"/>
</dbReference>
<dbReference type="AlphaFoldDB" id="A0A328KUN3"/>
<dbReference type="RefSeq" id="WP_112788619.1">
    <property type="nucleotide sequence ID" value="NZ_CP040415.1"/>
</dbReference>
<gene>
    <name evidence="1" type="ORF">B8A44_01165</name>
</gene>
<dbReference type="SUPFAM" id="SSF56037">
    <property type="entry name" value="PheT/TilS domain"/>
    <property type="match status" value="1"/>
</dbReference>
<evidence type="ECO:0000313" key="2">
    <source>
        <dbReference type="Proteomes" id="UP000249099"/>
    </source>
</evidence>
<dbReference type="Gene3D" id="3.50.40.10">
    <property type="entry name" value="Phenylalanyl-trna Synthetase, Chain B, domain 3"/>
    <property type="match status" value="1"/>
</dbReference>
<reference evidence="1 2" key="1">
    <citation type="submission" date="2017-03" db="EMBL/GenBank/DDBJ databases">
        <title>wgs assembly of Dolosigranulum pigrum KPL CDC strains.</title>
        <authorList>
            <person name="Brugger S.D."/>
            <person name="Pettigrew M."/>
            <person name="Kong Y."/>
            <person name="Lemon K.P."/>
        </authorList>
    </citation>
    <scope>NUCLEOTIDE SEQUENCE [LARGE SCALE GENOMIC DNA]</scope>
    <source>
        <strain evidence="1 2">KPL1931_CDC4294-98</strain>
    </source>
</reference>
<dbReference type="Pfam" id="PF03483">
    <property type="entry name" value="B3_4"/>
    <property type="match status" value="1"/>
</dbReference>
<protein>
    <submittedName>
        <fullName evidence="1">Uncharacterized protein</fullName>
    </submittedName>
</protein>
<accession>A0A328KUN3</accession>